<dbReference type="PROSITE" id="PS51318">
    <property type="entry name" value="TAT"/>
    <property type="match status" value="1"/>
</dbReference>
<evidence type="ECO:0000313" key="4">
    <source>
        <dbReference type="EMBL" id="PMS37565.1"/>
    </source>
</evidence>
<evidence type="ECO:0000313" key="5">
    <source>
        <dbReference type="Proteomes" id="UP000235777"/>
    </source>
</evidence>
<dbReference type="STRING" id="863227.GCA_000373005_02822"/>
<dbReference type="Pfam" id="PF05426">
    <property type="entry name" value="Alginate_lyase"/>
    <property type="match status" value="1"/>
</dbReference>
<dbReference type="SUPFAM" id="SSF49899">
    <property type="entry name" value="Concanavalin A-like lectins/glucanases"/>
    <property type="match status" value="1"/>
</dbReference>
<reference evidence="4 5" key="1">
    <citation type="submission" date="2018-01" db="EMBL/GenBank/DDBJ databases">
        <title>Whole genome analyses suggest that Burkholderia sensu lato contains two further novel genera in the rhizoxinica-symbiotica group Mycetohabitans gen. nov., and Trinickia gen. nov.: implications for the evolution of diazotrophy and nodulation in the Burkholderiaceae.</title>
        <authorList>
            <person name="Estrada-de los Santos P."/>
            <person name="Palmer M."/>
            <person name="Chavez-Ramirez B."/>
            <person name="Beukes C."/>
            <person name="Steenkamp E.T."/>
            <person name="Hirsch A.M."/>
            <person name="Manyaka P."/>
            <person name="Maluk M."/>
            <person name="Lafos M."/>
            <person name="Crook M."/>
            <person name="Gross E."/>
            <person name="Simon M.F."/>
            <person name="Bueno dos Reis Junior F."/>
            <person name="Poole P.S."/>
            <person name="Venter S.N."/>
            <person name="James E.K."/>
        </authorList>
    </citation>
    <scope>NUCLEOTIDE SEQUENCE [LARGE SCALE GENOMIC DNA]</scope>
    <source>
        <strain evidence="4 5">JPY 581</strain>
    </source>
</reference>
<dbReference type="AlphaFoldDB" id="A0A2N7X7X8"/>
<keyword evidence="1" id="KW-0732">Signal</keyword>
<comment type="caution">
    <text evidence="4">The sequence shown here is derived from an EMBL/GenBank/DDBJ whole genome shotgun (WGS) entry which is preliminary data.</text>
</comment>
<evidence type="ECO:0000256" key="2">
    <source>
        <dbReference type="ARBA" id="ARBA00023239"/>
    </source>
</evidence>
<dbReference type="SUPFAM" id="SSF48230">
    <property type="entry name" value="Chondroitin AC/alginate lyase"/>
    <property type="match status" value="1"/>
</dbReference>
<dbReference type="GO" id="GO:0042597">
    <property type="term" value="C:periplasmic space"/>
    <property type="evidence" value="ECO:0007669"/>
    <property type="project" value="InterPro"/>
</dbReference>
<feature type="domain" description="Alginate lyase" evidence="3">
    <location>
        <begin position="133"/>
        <end position="346"/>
    </location>
</feature>
<dbReference type="PROSITE" id="PS51257">
    <property type="entry name" value="PROKAR_LIPOPROTEIN"/>
    <property type="match status" value="1"/>
</dbReference>
<dbReference type="GO" id="GO:0016829">
    <property type="term" value="F:lyase activity"/>
    <property type="evidence" value="ECO:0007669"/>
    <property type="project" value="UniProtKB-KW"/>
</dbReference>
<organism evidence="4 5">
    <name type="scientific">Trinickia symbiotica</name>
    <dbReference type="NCBI Taxonomy" id="863227"/>
    <lineage>
        <taxon>Bacteria</taxon>
        <taxon>Pseudomonadati</taxon>
        <taxon>Pseudomonadota</taxon>
        <taxon>Betaproteobacteria</taxon>
        <taxon>Burkholderiales</taxon>
        <taxon>Burkholderiaceae</taxon>
        <taxon>Trinickia</taxon>
    </lineage>
</organism>
<protein>
    <recommendedName>
        <fullName evidence="3">Alginate lyase domain-containing protein</fullName>
    </recommendedName>
</protein>
<dbReference type="Proteomes" id="UP000235777">
    <property type="component" value="Unassembled WGS sequence"/>
</dbReference>
<dbReference type="RefSeq" id="WP_018441391.1">
    <property type="nucleotide sequence ID" value="NZ_KB890176.1"/>
</dbReference>
<proteinExistence type="predicted"/>
<dbReference type="SUPFAM" id="SSF49265">
    <property type="entry name" value="Fibronectin type III"/>
    <property type="match status" value="1"/>
</dbReference>
<dbReference type="InterPro" id="IPR013320">
    <property type="entry name" value="ConA-like_dom_sf"/>
</dbReference>
<evidence type="ECO:0000259" key="3">
    <source>
        <dbReference type="Pfam" id="PF05426"/>
    </source>
</evidence>
<dbReference type="InterPro" id="IPR006311">
    <property type="entry name" value="TAT_signal"/>
</dbReference>
<name>A0A2N7X7X8_9BURK</name>
<dbReference type="InterPro" id="IPR003961">
    <property type="entry name" value="FN3_dom"/>
</dbReference>
<dbReference type="Gene3D" id="1.50.10.100">
    <property type="entry name" value="Chondroitin AC/alginate lyase"/>
    <property type="match status" value="1"/>
</dbReference>
<dbReference type="CDD" id="cd00063">
    <property type="entry name" value="FN3"/>
    <property type="match status" value="1"/>
</dbReference>
<sequence>MDDKKHNEQQAGISRRTFLYSLGALALSACGGGGGSADAASVSRSSTTSSTSSAALAHVATGATDVTTSGAFVHPGLLHTQTDFDRMVQKVAAQVSPWFDDWNVLIANSHASLSWTPRPLAIVYRGGSYPQNYPNLYNDIAAAYACALRWKVTGNTAYADKAVQIMNAWSSTLQQISGDSNADLAAGIYGYEFANAGEIMRGYSGWAAADFTAFQSMMSNIFYPINIDFLNRHNNTQITHYWANWDLCNVASIMAIGVLCDDHTKFDTAVNYFLNGPGNGAIAQAVYYVHPGNLGQWQETGRDQGHNTLGIALGGAICEMAWNQGIDLYGHDNNRFLMGAEYVAKANLQQADGTYLTVPYVTYSNVDVTQSVFSTAAQGTIRPCWALVYNHYVNRLGLAAPWSRSFAAKIQPEGGGGNYGSTSGGYDQLGYGTLTCTRDAVAAAVAPSGVTAWPTAGQVVLSWWGVANGTSYNVKRAANSGGPYTAVATGIADPLTYTDAPGAGTWYYVVSAQTPAGESANSSEIVAVTAVQLHTYLTFDESSGTSAADSSGNGHAGTLVGGATHVAGKIGNAVSLDGSSGYVSLPNNLMADVSDCTIAAWVNWNGGNAWARIFDFGAGTGRWVMLTAKNSAGVMRFATTVNGYGDSQVDGNVALPTGQWAHVAVTLSGATATLYLNGAVIGTSNNVVHAPWRIGPTAQNWIGRSQYSADPYFNGMIDDFRIYRNAMTADQITALMQGA</sequence>
<dbReference type="EMBL" id="PNYC01000003">
    <property type="protein sequence ID" value="PMS37565.1"/>
    <property type="molecule type" value="Genomic_DNA"/>
</dbReference>
<dbReference type="OrthoDB" id="222550at2"/>
<dbReference type="InterPro" id="IPR036116">
    <property type="entry name" value="FN3_sf"/>
</dbReference>
<dbReference type="Gene3D" id="2.60.120.200">
    <property type="match status" value="1"/>
</dbReference>
<dbReference type="Gene3D" id="2.60.40.10">
    <property type="entry name" value="Immunoglobulins"/>
    <property type="match status" value="1"/>
</dbReference>
<evidence type="ECO:0000256" key="1">
    <source>
        <dbReference type="ARBA" id="ARBA00022729"/>
    </source>
</evidence>
<keyword evidence="5" id="KW-1185">Reference proteome</keyword>
<keyword evidence="2" id="KW-0456">Lyase</keyword>
<dbReference type="InterPro" id="IPR008397">
    <property type="entry name" value="Alginate_lyase_dom"/>
</dbReference>
<dbReference type="Pfam" id="PF13385">
    <property type="entry name" value="Laminin_G_3"/>
    <property type="match status" value="1"/>
</dbReference>
<dbReference type="InterPro" id="IPR013783">
    <property type="entry name" value="Ig-like_fold"/>
</dbReference>
<dbReference type="InterPro" id="IPR008929">
    <property type="entry name" value="Chondroitin_lyas"/>
</dbReference>
<gene>
    <name evidence="4" type="ORF">C0Z20_06260</name>
</gene>
<accession>A0A2N7X7X8</accession>